<keyword evidence="4" id="KW-1185">Reference proteome</keyword>
<dbReference type="CDD" id="cd06262">
    <property type="entry name" value="metallo-hydrolase-like_MBL-fold"/>
    <property type="match status" value="1"/>
</dbReference>
<evidence type="ECO:0000313" key="3">
    <source>
        <dbReference type="EMBL" id="MFC7079453.1"/>
    </source>
</evidence>
<dbReference type="EMBL" id="JBHSZH010000004">
    <property type="protein sequence ID" value="MFC7079453.1"/>
    <property type="molecule type" value="Genomic_DNA"/>
</dbReference>
<feature type="domain" description="Metallo-beta-lactamase" evidence="2">
    <location>
        <begin position="13"/>
        <end position="192"/>
    </location>
</feature>
<evidence type="ECO:0000256" key="1">
    <source>
        <dbReference type="SAM" id="MobiDB-lite"/>
    </source>
</evidence>
<dbReference type="InterPro" id="IPR036866">
    <property type="entry name" value="RibonucZ/Hydroxyglut_hydro"/>
</dbReference>
<dbReference type="SMART" id="SM00849">
    <property type="entry name" value="Lactamase_B"/>
    <property type="match status" value="1"/>
</dbReference>
<dbReference type="InterPro" id="IPR001279">
    <property type="entry name" value="Metallo-B-lactamas"/>
</dbReference>
<proteinExistence type="predicted"/>
<dbReference type="Pfam" id="PF12706">
    <property type="entry name" value="Lactamase_B_2"/>
    <property type="match status" value="1"/>
</dbReference>
<sequence>MDVSYQNANVYAGNESTLLRFHTNDGTTACILIDAGDGVDLDALLADDEYLNAILLTHGHIDHYRTLGDNVRHNAPIYTAPATATIVERALPEAQKHNDLGTVSDALNALEPIEDWTAILPNLEVRPIPVGHTPGAVGFVIRFHDEASANSTFDDEMQYLLATGGFTTRPCAGFPGLETALPVDIDAVLLNVATTDESTPHLNDSLRTILERGFAGSPVVVATSALTGVHYATLLGHLVNELDRTLPIRLVGQTAKLWDDLDFDTPNVESQWVFSEPSEVLDSGAITICGPDEPVRGNAKRLFGAIEDDPSAVFVQLTTGGAEPASAGRVRPTHSRSSTIRRPRRLTRPSRS</sequence>
<gene>
    <name evidence="3" type="ORF">ACFQJ6_04080</name>
</gene>
<feature type="region of interest" description="Disordered" evidence="1">
    <location>
        <begin position="323"/>
        <end position="352"/>
    </location>
</feature>
<dbReference type="RefSeq" id="WP_382208938.1">
    <property type="nucleotide sequence ID" value="NZ_JBHSZH010000004.1"/>
</dbReference>
<accession>A0ABD5WNL0</accession>
<reference evidence="3 4" key="1">
    <citation type="journal article" date="2019" name="Int. J. Syst. Evol. Microbiol.">
        <title>The Global Catalogue of Microorganisms (GCM) 10K type strain sequencing project: providing services to taxonomists for standard genome sequencing and annotation.</title>
        <authorList>
            <consortium name="The Broad Institute Genomics Platform"/>
            <consortium name="The Broad Institute Genome Sequencing Center for Infectious Disease"/>
            <person name="Wu L."/>
            <person name="Ma J."/>
        </authorList>
    </citation>
    <scope>NUCLEOTIDE SEQUENCE [LARGE SCALE GENOMIC DNA]</scope>
    <source>
        <strain evidence="3 4">DT72</strain>
    </source>
</reference>
<protein>
    <submittedName>
        <fullName evidence="3">MBL fold metallo-hydrolase</fullName>
    </submittedName>
</protein>
<comment type="caution">
    <text evidence="3">The sequence shown here is derived from an EMBL/GenBank/DDBJ whole genome shotgun (WGS) entry which is preliminary data.</text>
</comment>
<dbReference type="SUPFAM" id="SSF56281">
    <property type="entry name" value="Metallo-hydrolase/oxidoreductase"/>
    <property type="match status" value="1"/>
</dbReference>
<organism evidence="3 4">
    <name type="scientific">Halorussus caseinilyticus</name>
    <dbReference type="NCBI Taxonomy" id="3034025"/>
    <lineage>
        <taxon>Archaea</taxon>
        <taxon>Methanobacteriati</taxon>
        <taxon>Methanobacteriota</taxon>
        <taxon>Stenosarchaea group</taxon>
        <taxon>Halobacteria</taxon>
        <taxon>Halobacteriales</taxon>
        <taxon>Haladaptataceae</taxon>
        <taxon>Halorussus</taxon>
    </lineage>
</organism>
<name>A0ABD5WNL0_9EURY</name>
<feature type="compositionally biased region" description="Basic residues" evidence="1">
    <location>
        <begin position="331"/>
        <end position="352"/>
    </location>
</feature>
<dbReference type="Proteomes" id="UP001596407">
    <property type="component" value="Unassembled WGS sequence"/>
</dbReference>
<evidence type="ECO:0000259" key="2">
    <source>
        <dbReference type="SMART" id="SM00849"/>
    </source>
</evidence>
<evidence type="ECO:0000313" key="4">
    <source>
        <dbReference type="Proteomes" id="UP001596407"/>
    </source>
</evidence>
<dbReference type="Gene3D" id="3.60.15.10">
    <property type="entry name" value="Ribonuclease Z/Hydroxyacylglutathione hydrolase-like"/>
    <property type="match status" value="1"/>
</dbReference>
<dbReference type="AlphaFoldDB" id="A0ABD5WNL0"/>